<organism evidence="4 5">
    <name type="scientific">Clostridium thermobutyricum</name>
    <dbReference type="NCBI Taxonomy" id="29372"/>
    <lineage>
        <taxon>Bacteria</taxon>
        <taxon>Bacillati</taxon>
        <taxon>Bacillota</taxon>
        <taxon>Clostridia</taxon>
        <taxon>Eubacteriales</taxon>
        <taxon>Clostridiaceae</taxon>
        <taxon>Clostridium</taxon>
    </lineage>
</organism>
<comment type="caution">
    <text evidence="4">The sequence shown here is derived from an EMBL/GenBank/DDBJ whole genome shotgun (WGS) entry which is preliminary data.</text>
</comment>
<protein>
    <recommendedName>
        <fullName evidence="3">CheC-like protein domain-containing protein</fullName>
    </recommendedName>
</protein>
<keyword evidence="1" id="KW-0145">Chemotaxis</keyword>
<evidence type="ECO:0000313" key="4">
    <source>
        <dbReference type="EMBL" id="ENZ02291.1"/>
    </source>
</evidence>
<dbReference type="RefSeq" id="WP_002598027.1">
    <property type="nucleotide sequence ID" value="NZ_KB850956.1"/>
</dbReference>
<accession>N9WGT4</accession>
<dbReference type="EMBL" id="AGYT01000008">
    <property type="protein sequence ID" value="ENZ02291.1"/>
    <property type="molecule type" value="Genomic_DNA"/>
</dbReference>
<evidence type="ECO:0000313" key="5">
    <source>
        <dbReference type="Proteomes" id="UP000013097"/>
    </source>
</evidence>
<dbReference type="PATRIC" id="fig|999411.4.peg.1502"/>
<evidence type="ECO:0000256" key="2">
    <source>
        <dbReference type="ARBA" id="ARBA00022801"/>
    </source>
</evidence>
<dbReference type="GO" id="GO:0016787">
    <property type="term" value="F:hydrolase activity"/>
    <property type="evidence" value="ECO:0007669"/>
    <property type="project" value="UniProtKB-KW"/>
</dbReference>
<dbReference type="SUPFAM" id="SSF103039">
    <property type="entry name" value="CheC-like"/>
    <property type="match status" value="1"/>
</dbReference>
<evidence type="ECO:0000259" key="3">
    <source>
        <dbReference type="Pfam" id="PF04509"/>
    </source>
</evidence>
<feature type="domain" description="CheC-like protein" evidence="3">
    <location>
        <begin position="104"/>
        <end position="139"/>
    </location>
</feature>
<dbReference type="AlphaFoldDB" id="N9WGT4"/>
<dbReference type="HOGENOM" id="CLU_087860_2_0_9"/>
<reference evidence="4 5" key="1">
    <citation type="submission" date="2013-01" db="EMBL/GenBank/DDBJ databases">
        <title>The Genome Sequence of Clostridium colicanis 209318.</title>
        <authorList>
            <consortium name="The Broad Institute Genome Sequencing Platform"/>
            <person name="Earl A."/>
            <person name="Ward D."/>
            <person name="Feldgarden M."/>
            <person name="Gevers D."/>
            <person name="Courvalin P."/>
            <person name="Lambert T."/>
            <person name="Walker B."/>
            <person name="Young S.K."/>
            <person name="Zeng Q."/>
            <person name="Gargeya S."/>
            <person name="Fitzgerald M."/>
            <person name="Haas B."/>
            <person name="Abouelleil A."/>
            <person name="Alvarado L."/>
            <person name="Arachchi H.M."/>
            <person name="Berlin A.M."/>
            <person name="Chapman S.B."/>
            <person name="Dewar J."/>
            <person name="Goldberg J."/>
            <person name="Griggs A."/>
            <person name="Gujja S."/>
            <person name="Hansen M."/>
            <person name="Howarth C."/>
            <person name="Imamovic A."/>
            <person name="Larimer J."/>
            <person name="McCowan C."/>
            <person name="Murphy C."/>
            <person name="Neiman D."/>
            <person name="Pearson M."/>
            <person name="Priest M."/>
            <person name="Roberts A."/>
            <person name="Saif S."/>
            <person name="Shea T."/>
            <person name="Sisk P."/>
            <person name="Sykes S."/>
            <person name="Wortman J."/>
            <person name="Nusbaum C."/>
            <person name="Birren B."/>
        </authorList>
    </citation>
    <scope>NUCLEOTIDE SEQUENCE [LARGE SCALE GENOMIC DNA]</scope>
    <source>
        <strain evidence="4 5">209318</strain>
    </source>
</reference>
<sequence>MDSSIFTPIQLDALKEVSNIGAGNAATSLSLILGHKVDMNVPSVNMVKLNDIYEVAGEKEVYGIILRVLGDIQGNILIIFEKELAEKIIEGLSGMREEKISEIGISVLSEIGNIMSAGYMNSISEFTGLSISPSVPAVAYDMLSAIIGTVFLESYQYDEYILDIETRFKDSSERDFGINFYYIPVPGSLEKMLKKIGLN</sequence>
<dbReference type="InterPro" id="IPR050992">
    <property type="entry name" value="CheZ_family_phosphatases"/>
</dbReference>
<dbReference type="PANTHER" id="PTHR43693:SF1">
    <property type="entry name" value="PROTEIN PHOSPHATASE CHEZ"/>
    <property type="match status" value="1"/>
</dbReference>
<dbReference type="InterPro" id="IPR028976">
    <property type="entry name" value="CheC-like_sf"/>
</dbReference>
<dbReference type="InterPro" id="IPR007597">
    <property type="entry name" value="CheC"/>
</dbReference>
<keyword evidence="2" id="KW-0378">Hydrolase</keyword>
<dbReference type="CDD" id="cd17909">
    <property type="entry name" value="CheC_ClassI"/>
    <property type="match status" value="1"/>
</dbReference>
<name>N9WGT4_9CLOT</name>
<dbReference type="PANTHER" id="PTHR43693">
    <property type="entry name" value="PROTEIN PHOSPHATASE CHEZ"/>
    <property type="match status" value="1"/>
</dbReference>
<keyword evidence="5" id="KW-1185">Reference proteome</keyword>
<dbReference type="Pfam" id="PF04509">
    <property type="entry name" value="CheC"/>
    <property type="match status" value="2"/>
</dbReference>
<proteinExistence type="predicted"/>
<evidence type="ECO:0000256" key="1">
    <source>
        <dbReference type="ARBA" id="ARBA00022500"/>
    </source>
</evidence>
<dbReference type="GO" id="GO:0006935">
    <property type="term" value="P:chemotaxis"/>
    <property type="evidence" value="ECO:0007669"/>
    <property type="project" value="UniProtKB-KW"/>
</dbReference>
<dbReference type="Gene3D" id="3.40.1550.10">
    <property type="entry name" value="CheC-like"/>
    <property type="match status" value="1"/>
</dbReference>
<gene>
    <name evidence="4" type="ORF">HMPREF1092_01526</name>
</gene>
<dbReference type="Proteomes" id="UP000013097">
    <property type="component" value="Unassembled WGS sequence"/>
</dbReference>
<dbReference type="eggNOG" id="COG1776">
    <property type="taxonomic scope" value="Bacteria"/>
</dbReference>
<feature type="domain" description="CheC-like protein" evidence="3">
    <location>
        <begin position="9"/>
        <end position="45"/>
    </location>
</feature>